<name>A0A0C3PS43_PISTI</name>
<organism evidence="2 3">
    <name type="scientific">Pisolithus tinctorius Marx 270</name>
    <dbReference type="NCBI Taxonomy" id="870435"/>
    <lineage>
        <taxon>Eukaryota</taxon>
        <taxon>Fungi</taxon>
        <taxon>Dikarya</taxon>
        <taxon>Basidiomycota</taxon>
        <taxon>Agaricomycotina</taxon>
        <taxon>Agaricomycetes</taxon>
        <taxon>Agaricomycetidae</taxon>
        <taxon>Boletales</taxon>
        <taxon>Sclerodermatineae</taxon>
        <taxon>Pisolithaceae</taxon>
        <taxon>Pisolithus</taxon>
    </lineage>
</organism>
<dbReference type="OrthoDB" id="3239894at2759"/>
<feature type="region of interest" description="Disordered" evidence="1">
    <location>
        <begin position="1"/>
        <end position="20"/>
    </location>
</feature>
<gene>
    <name evidence="2" type="ORF">M404DRAFT_127581</name>
</gene>
<dbReference type="HOGENOM" id="CLU_045634_1_0_1"/>
<dbReference type="PANTHER" id="PTHR46579:SF1">
    <property type="entry name" value="F5_8 TYPE C DOMAIN-CONTAINING PROTEIN"/>
    <property type="match status" value="1"/>
</dbReference>
<dbReference type="PANTHER" id="PTHR46579">
    <property type="entry name" value="F5/8 TYPE C DOMAIN-CONTAINING PROTEIN-RELATED"/>
    <property type="match status" value="1"/>
</dbReference>
<reference evidence="2 3" key="1">
    <citation type="submission" date="2014-04" db="EMBL/GenBank/DDBJ databases">
        <authorList>
            <consortium name="DOE Joint Genome Institute"/>
            <person name="Kuo A."/>
            <person name="Kohler A."/>
            <person name="Costa M.D."/>
            <person name="Nagy L.G."/>
            <person name="Floudas D."/>
            <person name="Copeland A."/>
            <person name="Barry K.W."/>
            <person name="Cichocki N."/>
            <person name="Veneault-Fourrey C."/>
            <person name="LaButti K."/>
            <person name="Lindquist E.A."/>
            <person name="Lipzen A."/>
            <person name="Lundell T."/>
            <person name="Morin E."/>
            <person name="Murat C."/>
            <person name="Sun H."/>
            <person name="Tunlid A."/>
            <person name="Henrissat B."/>
            <person name="Grigoriev I.V."/>
            <person name="Hibbett D.S."/>
            <person name="Martin F."/>
            <person name="Nordberg H.P."/>
            <person name="Cantor M.N."/>
            <person name="Hua S.X."/>
        </authorList>
    </citation>
    <scope>NUCLEOTIDE SEQUENCE [LARGE SCALE GENOMIC DNA]</scope>
    <source>
        <strain evidence="2 3">Marx 270</strain>
    </source>
</reference>
<evidence type="ECO:0000313" key="3">
    <source>
        <dbReference type="Proteomes" id="UP000054217"/>
    </source>
</evidence>
<keyword evidence="3" id="KW-1185">Reference proteome</keyword>
<dbReference type="AlphaFoldDB" id="A0A0C3PS43"/>
<dbReference type="InParanoid" id="A0A0C3PS43"/>
<reference evidence="3" key="2">
    <citation type="submission" date="2015-01" db="EMBL/GenBank/DDBJ databases">
        <title>Evolutionary Origins and Diversification of the Mycorrhizal Mutualists.</title>
        <authorList>
            <consortium name="DOE Joint Genome Institute"/>
            <consortium name="Mycorrhizal Genomics Consortium"/>
            <person name="Kohler A."/>
            <person name="Kuo A."/>
            <person name="Nagy L.G."/>
            <person name="Floudas D."/>
            <person name="Copeland A."/>
            <person name="Barry K.W."/>
            <person name="Cichocki N."/>
            <person name="Veneault-Fourrey C."/>
            <person name="LaButti K."/>
            <person name="Lindquist E.A."/>
            <person name="Lipzen A."/>
            <person name="Lundell T."/>
            <person name="Morin E."/>
            <person name="Murat C."/>
            <person name="Riley R."/>
            <person name="Ohm R."/>
            <person name="Sun H."/>
            <person name="Tunlid A."/>
            <person name="Henrissat B."/>
            <person name="Grigoriev I.V."/>
            <person name="Hibbett D.S."/>
            <person name="Martin F."/>
        </authorList>
    </citation>
    <scope>NUCLEOTIDE SEQUENCE [LARGE SCALE GENOMIC DNA]</scope>
    <source>
        <strain evidence="3">Marx 270</strain>
    </source>
</reference>
<evidence type="ECO:0000313" key="2">
    <source>
        <dbReference type="EMBL" id="KIO11444.1"/>
    </source>
</evidence>
<protein>
    <submittedName>
        <fullName evidence="2">Uncharacterized protein</fullName>
    </submittedName>
</protein>
<feature type="non-terminal residue" evidence="2">
    <location>
        <position position="1"/>
    </location>
</feature>
<accession>A0A0C3PS43</accession>
<dbReference type="EMBL" id="KN831950">
    <property type="protein sequence ID" value="KIO11444.1"/>
    <property type="molecule type" value="Genomic_DNA"/>
</dbReference>
<evidence type="ECO:0000256" key="1">
    <source>
        <dbReference type="SAM" id="MobiDB-lite"/>
    </source>
</evidence>
<dbReference type="STRING" id="870435.A0A0C3PS43"/>
<dbReference type="Proteomes" id="UP000054217">
    <property type="component" value="Unassembled WGS sequence"/>
</dbReference>
<sequence>PPPPGDAETPEVPEDRNEQLNLHPTDPANFLKLSLAIRILIKHTINDHDIAKADRLLREYNVELIKLYGSSAIKPNHHYSTHVGNCARNFGPLHDFWTFLFERLNKVLKSFKANNHANGELETTFFKEFHRACESSRVIYSLRANPVKSLGSEAARIMQKATHEEHGTVAGLAALCNDLDEVSADAGITYSLSPRCHENVFSSETYRLLARTLNARFPLSPVHCQHERPTTPRSIPLNPNGIFYDYVVINGKRFHASRAVGTHRSSLVHVMIPGQVPTHGYGEILEIFQLDQPLHDGKQRLWFAHMRWFKPYHGNQRTIWDDLYVVLFDLLTIVRTNIMKFCLRCPIMGARGIPNARITPPFARGIRLDW</sequence>
<proteinExistence type="predicted"/>